<dbReference type="InterPro" id="IPR000307">
    <property type="entry name" value="Ribosomal_bS16"/>
</dbReference>
<sequence>MLSPASGTGQFYAKSAKIIRFVRYGCTNRPFFHIVVTEVKRGQHMPVIEQLGAFDPIPNQNNEKLVSLNLE</sequence>
<evidence type="ECO:0000256" key="3">
    <source>
        <dbReference type="ARBA" id="ARBA00023274"/>
    </source>
</evidence>
<protein>
    <recommendedName>
        <fullName evidence="4">Small ribosomal subunit protein bS16m</fullName>
    </recommendedName>
    <alternativeName>
        <fullName evidence="5">28S ribosomal protein S16, mitochondrial</fullName>
    </alternativeName>
</protein>
<dbReference type="InterPro" id="IPR023803">
    <property type="entry name" value="Ribosomal_bS16_dom_sf"/>
</dbReference>
<keyword evidence="6" id="KW-1185">Reference proteome</keyword>
<dbReference type="PANTHER" id="PTHR12919:SF20">
    <property type="entry name" value="SMALL RIBOSOMAL SUBUNIT PROTEIN BS16M"/>
    <property type="match status" value="1"/>
</dbReference>
<evidence type="ECO:0000313" key="6">
    <source>
        <dbReference type="Proteomes" id="UP000695000"/>
    </source>
</evidence>
<dbReference type="RefSeq" id="XP_017768776.1">
    <property type="nucleotide sequence ID" value="XM_017913287.1"/>
</dbReference>
<accession>A0ABM1M2H6</accession>
<dbReference type="Gene3D" id="3.30.1320.10">
    <property type="match status" value="1"/>
</dbReference>
<organism evidence="6 7">
    <name type="scientific">Nicrophorus vespilloides</name>
    <name type="common">Boreal carrion beetle</name>
    <dbReference type="NCBI Taxonomy" id="110193"/>
    <lineage>
        <taxon>Eukaryota</taxon>
        <taxon>Metazoa</taxon>
        <taxon>Ecdysozoa</taxon>
        <taxon>Arthropoda</taxon>
        <taxon>Hexapoda</taxon>
        <taxon>Insecta</taxon>
        <taxon>Pterygota</taxon>
        <taxon>Neoptera</taxon>
        <taxon>Endopterygota</taxon>
        <taxon>Coleoptera</taxon>
        <taxon>Polyphaga</taxon>
        <taxon>Staphyliniformia</taxon>
        <taxon>Silphidae</taxon>
        <taxon>Nicrophorinae</taxon>
        <taxon>Nicrophorus</taxon>
    </lineage>
</organism>
<dbReference type="Pfam" id="PF00886">
    <property type="entry name" value="Ribosomal_S16"/>
    <property type="match status" value="1"/>
</dbReference>
<dbReference type="SUPFAM" id="SSF54565">
    <property type="entry name" value="Ribosomal protein S16"/>
    <property type="match status" value="1"/>
</dbReference>
<evidence type="ECO:0000256" key="1">
    <source>
        <dbReference type="ARBA" id="ARBA00006668"/>
    </source>
</evidence>
<keyword evidence="2 7" id="KW-0689">Ribosomal protein</keyword>
<proteinExistence type="inferred from homology"/>
<dbReference type="Proteomes" id="UP000695000">
    <property type="component" value="Unplaced"/>
</dbReference>
<evidence type="ECO:0000256" key="2">
    <source>
        <dbReference type="ARBA" id="ARBA00022980"/>
    </source>
</evidence>
<gene>
    <name evidence="7" type="primary">LOC108556939</name>
</gene>
<dbReference type="PANTHER" id="PTHR12919">
    <property type="entry name" value="30S RIBOSOMAL PROTEIN S16"/>
    <property type="match status" value="1"/>
</dbReference>
<keyword evidence="3" id="KW-0687">Ribonucleoprotein</keyword>
<comment type="similarity">
    <text evidence="1">Belongs to the bacterial ribosomal protein bS16 family.</text>
</comment>
<evidence type="ECO:0000256" key="5">
    <source>
        <dbReference type="ARBA" id="ARBA00035438"/>
    </source>
</evidence>
<dbReference type="GO" id="GO:0005840">
    <property type="term" value="C:ribosome"/>
    <property type="evidence" value="ECO:0007669"/>
    <property type="project" value="UniProtKB-KW"/>
</dbReference>
<dbReference type="GeneID" id="108556939"/>
<evidence type="ECO:0000256" key="4">
    <source>
        <dbReference type="ARBA" id="ARBA00035263"/>
    </source>
</evidence>
<name>A0ABM1M2H6_NICVS</name>
<evidence type="ECO:0000313" key="7">
    <source>
        <dbReference type="RefSeq" id="XP_017768776.1"/>
    </source>
</evidence>
<reference evidence="7" key="1">
    <citation type="submission" date="2025-08" db="UniProtKB">
        <authorList>
            <consortium name="RefSeq"/>
        </authorList>
    </citation>
    <scope>IDENTIFICATION</scope>
    <source>
        <tissue evidence="7">Whole Larva</tissue>
    </source>
</reference>
<feature type="non-terminal residue" evidence="7">
    <location>
        <position position="71"/>
    </location>
</feature>